<dbReference type="CDD" id="cd05930">
    <property type="entry name" value="A_NRPS"/>
    <property type="match status" value="1"/>
</dbReference>
<dbReference type="InterPro" id="IPR010071">
    <property type="entry name" value="AA_adenyl_dom"/>
</dbReference>
<dbReference type="Pfam" id="PF00550">
    <property type="entry name" value="PP-binding"/>
    <property type="match status" value="1"/>
</dbReference>
<dbReference type="Gene3D" id="1.10.1200.10">
    <property type="entry name" value="ACP-like"/>
    <property type="match status" value="1"/>
</dbReference>
<keyword evidence="3" id="KW-1185">Reference proteome</keyword>
<dbReference type="Proteomes" id="UP001597483">
    <property type="component" value="Unassembled WGS sequence"/>
</dbReference>
<reference evidence="3" key="1">
    <citation type="journal article" date="2019" name="Int. J. Syst. Evol. Microbiol.">
        <title>The Global Catalogue of Microorganisms (GCM) 10K type strain sequencing project: providing services to taxonomists for standard genome sequencing and annotation.</title>
        <authorList>
            <consortium name="The Broad Institute Genomics Platform"/>
            <consortium name="The Broad Institute Genome Sequencing Center for Infectious Disease"/>
            <person name="Wu L."/>
            <person name="Ma J."/>
        </authorList>
    </citation>
    <scope>NUCLEOTIDE SEQUENCE [LARGE SCALE GENOMIC DNA]</scope>
    <source>
        <strain evidence="3">CGMCC 4.7641</strain>
    </source>
</reference>
<dbReference type="SUPFAM" id="SSF56801">
    <property type="entry name" value="Acetyl-CoA synthetase-like"/>
    <property type="match status" value="1"/>
</dbReference>
<dbReference type="Gene3D" id="3.40.50.12780">
    <property type="entry name" value="N-terminal domain of ligase-like"/>
    <property type="match status" value="1"/>
</dbReference>
<comment type="caution">
    <text evidence="2">The sequence shown here is derived from an EMBL/GenBank/DDBJ whole genome shotgun (WGS) entry which is preliminary data.</text>
</comment>
<evidence type="ECO:0000313" key="2">
    <source>
        <dbReference type="EMBL" id="MFD2470407.1"/>
    </source>
</evidence>
<dbReference type="RefSeq" id="WP_378307626.1">
    <property type="nucleotide sequence ID" value="NZ_JBHUKS010000016.1"/>
</dbReference>
<evidence type="ECO:0000259" key="1">
    <source>
        <dbReference type="PROSITE" id="PS50075"/>
    </source>
</evidence>
<feature type="domain" description="Carrier" evidence="1">
    <location>
        <begin position="748"/>
        <end position="826"/>
    </location>
</feature>
<proteinExistence type="predicted"/>
<dbReference type="PROSITE" id="PS50075">
    <property type="entry name" value="CARRIER"/>
    <property type="match status" value="1"/>
</dbReference>
<dbReference type="NCBIfam" id="TIGR01733">
    <property type="entry name" value="AA-adenyl-dom"/>
    <property type="match status" value="1"/>
</dbReference>
<dbReference type="Gene3D" id="3.30.559.30">
    <property type="entry name" value="Nonribosomal peptide synthetase, condensation domain"/>
    <property type="match status" value="1"/>
</dbReference>
<dbReference type="InterPro" id="IPR009081">
    <property type="entry name" value="PP-bd_ACP"/>
</dbReference>
<dbReference type="InterPro" id="IPR036736">
    <property type="entry name" value="ACP-like_sf"/>
</dbReference>
<dbReference type="InterPro" id="IPR042099">
    <property type="entry name" value="ANL_N_sf"/>
</dbReference>
<accession>A0ABW5HBI0</accession>
<sequence>MTTGLGAGREHWREVLTAGGRTSVPRWTLDPGSAVGDHETPIPPGIAASLRRLAEQLRVPLSSVLLAAHAKVLSALSGEAEVCTGYVAGPGGKPLPCRLSTESETWRDLIEHTARIDAQTLAFRDFPVDELRAELGILAPPFETVFDPTGTAGDLAGDTVLQVDVSPGLETLRLRFRTGVLDSESAERVLGYHLSALTLIRTDVSAPHRETTLLSAAELKLQLEGLAGPRVELPDLRCHELFQRNVARHPDAVAAVHGERQWTYRELNGRANRLARALVARGLRREDVVAVVTERNLDWMAAVLAVFKAGGVYLPIEPHFPTDRIATTLRRAGCELVLTELGSTTTLRKAVELLPGVRTLFVDAAYEEDHSEDDLDIAVDAGQLAYIYFTSGSTGEPKGAMCEHAGMVNHLYAKINDLGVTADSVVAQVAPQCFDISLWQLVSALLVGGTTLLIEQDVILDADRFVDKLGAGRVTVAQVVPSYLEVVLSAVDKNPVALPDLRCVSVTGEALKTELAQRWFATMPDVKLVNAYGLTETSDDTNHEVMDRAPERERVPLGPPVQNVRVYVVDERLNPVPLGAPGEIVFSGVCVGRGYVNDPERTALAFTTDPHRPGTRLYRSGDHGRWLPEGKLEFLGRRDSQVKIRGFRIEIGEIENTLLQVPGVRDGAVVVAGGGGQSKRLVAFYSSRERLDLGLMREQLAAALPEYMLPSAFHWREQLPLTANGKIDKKNLAVLAAELDATDEDYRAPATGTEQRLAGAWAQVLGVRPGQIGRLDHFFDRGGTSLSAVKLAIALDRAVSIKDVAKHPVLADLAALLDSRPGATPS</sequence>
<protein>
    <submittedName>
        <fullName evidence="2">Amino acid adenylation domain-containing protein</fullName>
    </submittedName>
</protein>
<dbReference type="SUPFAM" id="SSF52777">
    <property type="entry name" value="CoA-dependent acyltransferases"/>
    <property type="match status" value="1"/>
</dbReference>
<dbReference type="InterPro" id="IPR020845">
    <property type="entry name" value="AMP-binding_CS"/>
</dbReference>
<dbReference type="Gene3D" id="3.30.300.30">
    <property type="match status" value="1"/>
</dbReference>
<organism evidence="2 3">
    <name type="scientific">Amycolatopsis silviterrae</name>
    <dbReference type="NCBI Taxonomy" id="1656914"/>
    <lineage>
        <taxon>Bacteria</taxon>
        <taxon>Bacillati</taxon>
        <taxon>Actinomycetota</taxon>
        <taxon>Actinomycetes</taxon>
        <taxon>Pseudonocardiales</taxon>
        <taxon>Pseudonocardiaceae</taxon>
        <taxon>Amycolatopsis</taxon>
    </lineage>
</organism>
<dbReference type="InterPro" id="IPR025110">
    <property type="entry name" value="AMP-bd_C"/>
</dbReference>
<dbReference type="InterPro" id="IPR045851">
    <property type="entry name" value="AMP-bd_C_sf"/>
</dbReference>
<name>A0ABW5HBI0_9PSEU</name>
<dbReference type="PANTHER" id="PTHR45527:SF1">
    <property type="entry name" value="FATTY ACID SYNTHASE"/>
    <property type="match status" value="1"/>
</dbReference>
<gene>
    <name evidence="2" type="ORF">ACFSVL_23665</name>
</gene>
<dbReference type="PANTHER" id="PTHR45527">
    <property type="entry name" value="NONRIBOSOMAL PEPTIDE SYNTHETASE"/>
    <property type="match status" value="1"/>
</dbReference>
<dbReference type="Pfam" id="PF13193">
    <property type="entry name" value="AMP-binding_C"/>
    <property type="match status" value="1"/>
</dbReference>
<evidence type="ECO:0000313" key="3">
    <source>
        <dbReference type="Proteomes" id="UP001597483"/>
    </source>
</evidence>
<dbReference type="EMBL" id="JBHUKS010000016">
    <property type="protein sequence ID" value="MFD2470407.1"/>
    <property type="molecule type" value="Genomic_DNA"/>
</dbReference>
<dbReference type="Pfam" id="PF00501">
    <property type="entry name" value="AMP-binding"/>
    <property type="match status" value="1"/>
</dbReference>
<dbReference type="InterPro" id="IPR000873">
    <property type="entry name" value="AMP-dep_synth/lig_dom"/>
</dbReference>
<dbReference type="PROSITE" id="PS00455">
    <property type="entry name" value="AMP_BINDING"/>
    <property type="match status" value="1"/>
</dbReference>
<dbReference type="SUPFAM" id="SSF47336">
    <property type="entry name" value="ACP-like"/>
    <property type="match status" value="1"/>
</dbReference>